<keyword evidence="1" id="KW-0812">Transmembrane</keyword>
<organism evidence="2 3">
    <name type="scientific">Enterobacter cloacae subsp. cloacae (strain ATCC 13047 / DSM 30054 / NBRC 13535 / NCTC 10005 / WDCM 00083 / NCDC 279-56)</name>
    <dbReference type="NCBI Taxonomy" id="716541"/>
    <lineage>
        <taxon>Bacteria</taxon>
        <taxon>Pseudomonadati</taxon>
        <taxon>Pseudomonadota</taxon>
        <taxon>Gammaproteobacteria</taxon>
        <taxon>Enterobacterales</taxon>
        <taxon>Enterobacteriaceae</taxon>
        <taxon>Enterobacter</taxon>
        <taxon>Enterobacter cloacae complex</taxon>
    </lineage>
</organism>
<dbReference type="HOGENOM" id="CLU_3199314_0_0_6"/>
<evidence type="ECO:0000313" key="3">
    <source>
        <dbReference type="Proteomes" id="UP000002363"/>
    </source>
</evidence>
<protein>
    <submittedName>
        <fullName evidence="2">Uncharacterized protein</fullName>
    </submittedName>
</protein>
<sequence>MCAFYRHFRCGKYNYYHFYFMAVIIVFSVFLQWLLKSMCIKISML</sequence>
<dbReference type="EnsemblBacteria" id="ADF61453">
    <property type="protein sequence ID" value="ADF61453"/>
    <property type="gene ID" value="ECL_01899"/>
</dbReference>
<evidence type="ECO:0000313" key="2">
    <source>
        <dbReference type="EMBL" id="ADF61453.1"/>
    </source>
</evidence>
<keyword evidence="1" id="KW-0472">Membrane</keyword>
<dbReference type="AlphaFoldDB" id="A0A0H3CLJ6"/>
<accession>A0A0H3CLJ6</accession>
<dbReference type="Proteomes" id="UP000002363">
    <property type="component" value="Chromosome"/>
</dbReference>
<evidence type="ECO:0000256" key="1">
    <source>
        <dbReference type="SAM" id="Phobius"/>
    </source>
</evidence>
<dbReference type="PATRIC" id="fig|716541.4.peg.2103"/>
<gene>
    <name evidence="2" type="ordered locus">ECL_01899</name>
</gene>
<dbReference type="KEGG" id="enc:ECL_01899"/>
<proteinExistence type="predicted"/>
<reference evidence="2 3" key="1">
    <citation type="journal article" date="2010" name="J. Bacteriol.">
        <title>Complete genome sequence of Enterobacter cloacae subsp. cloacae type strain ATCC 13047.</title>
        <authorList>
            <person name="Ren Y."/>
            <person name="Ren Y."/>
            <person name="Zhou Z."/>
            <person name="Guo X."/>
            <person name="Li Y."/>
            <person name="Feng L."/>
            <person name="Wang L."/>
        </authorList>
    </citation>
    <scope>NUCLEOTIDE SEQUENCE [LARGE SCALE GENOMIC DNA]</scope>
    <source>
        <strain evidence="3">ATCC 13047 / DSM 30054 / NBRC 13535 / NCTC 10005 / WDCM 00083 / NCDC 279-56</strain>
    </source>
</reference>
<keyword evidence="1" id="KW-1133">Transmembrane helix</keyword>
<keyword evidence="3" id="KW-1185">Reference proteome</keyword>
<dbReference type="EMBL" id="CP001918">
    <property type="protein sequence ID" value="ADF61453.1"/>
    <property type="molecule type" value="Genomic_DNA"/>
</dbReference>
<name>A0A0H3CLJ6_ENTCC</name>
<feature type="transmembrane region" description="Helical" evidence="1">
    <location>
        <begin position="16"/>
        <end position="35"/>
    </location>
</feature>